<dbReference type="NCBIfam" id="NF005589">
    <property type="entry name" value="PRK07314.1"/>
    <property type="match status" value="1"/>
</dbReference>
<dbReference type="PIRSF" id="PIRSF000447">
    <property type="entry name" value="KAS_II"/>
    <property type="match status" value="1"/>
</dbReference>
<comment type="similarity">
    <text evidence="2 11 13">Belongs to the thiolase-like superfamily. Beta-ketoacyl-ACP synthases family.</text>
</comment>
<organism evidence="15 16">
    <name type="scientific">Candidatus Opimibacter skivensis</name>
    <dbReference type="NCBI Taxonomy" id="2982028"/>
    <lineage>
        <taxon>Bacteria</taxon>
        <taxon>Pseudomonadati</taxon>
        <taxon>Bacteroidota</taxon>
        <taxon>Saprospiria</taxon>
        <taxon>Saprospirales</taxon>
        <taxon>Saprospiraceae</taxon>
        <taxon>Candidatus Opimibacter</taxon>
    </lineage>
</organism>
<evidence type="ECO:0000256" key="1">
    <source>
        <dbReference type="ARBA" id="ARBA00005194"/>
    </source>
</evidence>
<dbReference type="InterPro" id="IPR020841">
    <property type="entry name" value="PKS_Beta-ketoAc_synthase_dom"/>
</dbReference>
<evidence type="ECO:0000259" key="14">
    <source>
        <dbReference type="PROSITE" id="PS52004"/>
    </source>
</evidence>
<keyword evidence="5 11" id="KW-0444">Lipid biosynthesis</keyword>
<dbReference type="InterPro" id="IPR014030">
    <property type="entry name" value="Ketoacyl_synth_N"/>
</dbReference>
<dbReference type="InterPro" id="IPR016039">
    <property type="entry name" value="Thiolase-like"/>
</dbReference>
<keyword evidence="10 11" id="KW-0012">Acyltransferase</keyword>
<dbReference type="SUPFAM" id="SSF53901">
    <property type="entry name" value="Thiolase-like"/>
    <property type="match status" value="1"/>
</dbReference>
<evidence type="ECO:0000256" key="6">
    <source>
        <dbReference type="ARBA" id="ARBA00022679"/>
    </source>
</evidence>
<dbReference type="SMART" id="SM00825">
    <property type="entry name" value="PKS_KS"/>
    <property type="match status" value="1"/>
</dbReference>
<evidence type="ECO:0000256" key="13">
    <source>
        <dbReference type="RuleBase" id="RU003694"/>
    </source>
</evidence>
<dbReference type="PROSITE" id="PS52004">
    <property type="entry name" value="KS3_2"/>
    <property type="match status" value="1"/>
</dbReference>
<evidence type="ECO:0000313" key="15">
    <source>
        <dbReference type="EMBL" id="MBK9982315.1"/>
    </source>
</evidence>
<dbReference type="Pfam" id="PF00109">
    <property type="entry name" value="ketoacyl-synt"/>
    <property type="match status" value="1"/>
</dbReference>
<dbReference type="EMBL" id="JADKGY010000006">
    <property type="protein sequence ID" value="MBK9982315.1"/>
    <property type="molecule type" value="Genomic_DNA"/>
</dbReference>
<proteinExistence type="inferred from homology"/>
<dbReference type="GO" id="GO:0004315">
    <property type="term" value="F:3-oxoacyl-[acyl-carrier-protein] synthase activity"/>
    <property type="evidence" value="ECO:0007669"/>
    <property type="project" value="UniProtKB-UniRule"/>
</dbReference>
<reference evidence="15 16" key="1">
    <citation type="submission" date="2020-10" db="EMBL/GenBank/DDBJ databases">
        <title>Connecting structure to function with the recovery of over 1000 high-quality activated sludge metagenome-assembled genomes encoding full-length rRNA genes using long-read sequencing.</title>
        <authorList>
            <person name="Singleton C.M."/>
            <person name="Petriglieri F."/>
            <person name="Kristensen J.M."/>
            <person name="Kirkegaard R.H."/>
            <person name="Michaelsen T.Y."/>
            <person name="Andersen M.H."/>
            <person name="Karst S.M."/>
            <person name="Dueholm M.S."/>
            <person name="Nielsen P.H."/>
            <person name="Albertsen M."/>
        </authorList>
    </citation>
    <scope>NUCLEOTIDE SEQUENCE [LARGE SCALE GENOMIC DNA]</scope>
    <source>
        <strain evidence="15">Ribe_18-Q3-R11-54_MAXAC.273</strain>
    </source>
</reference>
<dbReference type="GO" id="GO:0005829">
    <property type="term" value="C:cytosol"/>
    <property type="evidence" value="ECO:0007669"/>
    <property type="project" value="TreeGrafter"/>
</dbReference>
<evidence type="ECO:0000256" key="5">
    <source>
        <dbReference type="ARBA" id="ARBA00022516"/>
    </source>
</evidence>
<keyword evidence="9 11" id="KW-0275">Fatty acid biosynthesis</keyword>
<keyword evidence="7" id="KW-0276">Fatty acid metabolism</keyword>
<dbReference type="PANTHER" id="PTHR11712:SF336">
    <property type="entry name" value="3-OXOACYL-[ACYL-CARRIER-PROTEIN] SYNTHASE, MITOCHONDRIAL"/>
    <property type="match status" value="1"/>
</dbReference>
<dbReference type="Pfam" id="PF02801">
    <property type="entry name" value="Ketoacyl-synt_C"/>
    <property type="match status" value="1"/>
</dbReference>
<dbReference type="EC" id="2.3.1.179" evidence="3 11"/>
<evidence type="ECO:0000256" key="11">
    <source>
        <dbReference type="PIRNR" id="PIRNR000447"/>
    </source>
</evidence>
<evidence type="ECO:0000256" key="9">
    <source>
        <dbReference type="ARBA" id="ARBA00023160"/>
    </source>
</evidence>
<dbReference type="FunFam" id="3.40.47.10:FF:000018">
    <property type="entry name" value="3-oxoacyl-[acyl-carrier-protein] synthase 2"/>
    <property type="match status" value="1"/>
</dbReference>
<feature type="active site" description="For beta-ketoacyl synthase activity" evidence="12">
    <location>
        <position position="164"/>
    </location>
</feature>
<comment type="catalytic activity">
    <reaction evidence="11">
        <text>(9Z)-hexadecenoyl-[ACP] + malonyl-[ACP] + H(+) = 3-oxo-(11Z)-octadecenoyl-[ACP] + holo-[ACP] + CO2</text>
        <dbReference type="Rhea" id="RHEA:55040"/>
        <dbReference type="Rhea" id="RHEA-COMP:9623"/>
        <dbReference type="Rhea" id="RHEA-COMP:9685"/>
        <dbReference type="Rhea" id="RHEA-COMP:10800"/>
        <dbReference type="Rhea" id="RHEA-COMP:14074"/>
        <dbReference type="ChEBI" id="CHEBI:15378"/>
        <dbReference type="ChEBI" id="CHEBI:16526"/>
        <dbReference type="ChEBI" id="CHEBI:64479"/>
        <dbReference type="ChEBI" id="CHEBI:78449"/>
        <dbReference type="ChEBI" id="CHEBI:83989"/>
        <dbReference type="ChEBI" id="CHEBI:138538"/>
        <dbReference type="EC" id="2.3.1.179"/>
    </reaction>
</comment>
<dbReference type="GO" id="GO:0030497">
    <property type="term" value="P:fatty acid elongation"/>
    <property type="evidence" value="ECO:0007669"/>
    <property type="project" value="UniProtKB-ARBA"/>
</dbReference>
<dbReference type="PANTHER" id="PTHR11712">
    <property type="entry name" value="POLYKETIDE SYNTHASE-RELATED"/>
    <property type="match status" value="1"/>
</dbReference>
<dbReference type="InterPro" id="IPR014031">
    <property type="entry name" value="Ketoacyl_synth_C"/>
</dbReference>
<feature type="domain" description="Ketosynthase family 3 (KS3)" evidence="14">
    <location>
        <begin position="2"/>
        <end position="413"/>
    </location>
</feature>
<gene>
    <name evidence="15" type="primary">fabF</name>
    <name evidence="15" type="ORF">IPP15_07805</name>
</gene>
<dbReference type="InterPro" id="IPR000794">
    <property type="entry name" value="Beta-ketoacyl_synthase"/>
</dbReference>
<dbReference type="CDD" id="cd00834">
    <property type="entry name" value="KAS_I_II"/>
    <property type="match status" value="1"/>
</dbReference>
<name>A0A9D7XNL0_9BACT</name>
<evidence type="ECO:0000256" key="7">
    <source>
        <dbReference type="ARBA" id="ARBA00022832"/>
    </source>
</evidence>
<evidence type="ECO:0000256" key="2">
    <source>
        <dbReference type="ARBA" id="ARBA00008467"/>
    </source>
</evidence>
<dbReference type="Gene3D" id="3.40.47.10">
    <property type="match status" value="1"/>
</dbReference>
<dbReference type="InterPro" id="IPR018201">
    <property type="entry name" value="Ketoacyl_synth_AS"/>
</dbReference>
<evidence type="ECO:0000256" key="10">
    <source>
        <dbReference type="ARBA" id="ARBA00023315"/>
    </source>
</evidence>
<dbReference type="AlphaFoldDB" id="A0A9D7XNL0"/>
<dbReference type="InterPro" id="IPR017568">
    <property type="entry name" value="3-oxoacyl-ACP_synth-2"/>
</dbReference>
<comment type="function">
    <text evidence="11">Involved in the type II fatty acid elongation cycle. Catalyzes the elongation of a wide range of acyl-ACP by the addition of two carbons from malonyl-ACP to an acyl acceptor. Can efficiently catalyze the conversion of palmitoleoyl-ACP (cis-hexadec-9-enoyl-ACP) to cis-vaccenoyl-ACP (cis-octadec-11-enoyl-ACP), an essential step in the thermal regulation of fatty acid composition.</text>
</comment>
<evidence type="ECO:0000256" key="12">
    <source>
        <dbReference type="PIRSR" id="PIRSR000447-1"/>
    </source>
</evidence>
<dbReference type="PROSITE" id="PS00606">
    <property type="entry name" value="KS3_1"/>
    <property type="match status" value="1"/>
</dbReference>
<comment type="caution">
    <text evidence="15">The sequence shown here is derived from an EMBL/GenBank/DDBJ whole genome shotgun (WGS) entry which is preliminary data.</text>
</comment>
<accession>A0A9D7XNL0</accession>
<keyword evidence="8" id="KW-0443">Lipid metabolism</keyword>
<comment type="pathway">
    <text evidence="1 11">Lipid metabolism; fatty acid biosynthesis.</text>
</comment>
<evidence type="ECO:0000256" key="8">
    <source>
        <dbReference type="ARBA" id="ARBA00023098"/>
    </source>
</evidence>
<evidence type="ECO:0000256" key="4">
    <source>
        <dbReference type="ARBA" id="ARBA00014657"/>
    </source>
</evidence>
<dbReference type="NCBIfam" id="TIGR03150">
    <property type="entry name" value="fabF"/>
    <property type="match status" value="1"/>
</dbReference>
<dbReference type="FunFam" id="3.40.47.10:FF:000029">
    <property type="entry name" value="3-oxoacyl-[acyl-carrier-protein] synthase 1"/>
    <property type="match status" value="1"/>
</dbReference>
<evidence type="ECO:0000256" key="3">
    <source>
        <dbReference type="ARBA" id="ARBA00012356"/>
    </source>
</evidence>
<comment type="catalytic activity">
    <reaction evidence="11">
        <text>a fatty acyl-[ACP] + malonyl-[ACP] + H(+) = a 3-oxoacyl-[ACP] + holo-[ACP] + CO2</text>
        <dbReference type="Rhea" id="RHEA:22836"/>
        <dbReference type="Rhea" id="RHEA-COMP:9623"/>
        <dbReference type="Rhea" id="RHEA-COMP:9685"/>
        <dbReference type="Rhea" id="RHEA-COMP:9916"/>
        <dbReference type="Rhea" id="RHEA-COMP:14125"/>
        <dbReference type="ChEBI" id="CHEBI:15378"/>
        <dbReference type="ChEBI" id="CHEBI:16526"/>
        <dbReference type="ChEBI" id="CHEBI:64479"/>
        <dbReference type="ChEBI" id="CHEBI:78449"/>
        <dbReference type="ChEBI" id="CHEBI:78776"/>
        <dbReference type="ChEBI" id="CHEBI:138651"/>
    </reaction>
</comment>
<sequence length="414" mass="43609">MSKRVVITGMGALTPIGNNLAAYLEGLKNGANGAGPITRFDATGFRTTFACEVKNFNPEDFLEKKESRRIDPFSQFALVVADEAIADSGLDLNSIDKSRVGVIWGSGIGGFTTFQEEIEEAGRAVGVPKYSPFLIPKLISNIAPGHISIKYGFSGVNLATVSACASANHALIIAADNIRLGRVDVVVTGGSEAAVTRAGIGGFSSMKALSTRNDDVLTASRPFDKDRDGFVLGEGGGALILESYEYAKARGARIYAELIGSGMNADAYHITAPEPTGKGVIKCMEYALQEAGMNTGDIDYINVHGTSTPLGDVAEPRAIQAVFGDDAYKLNISSTKSMMGHLLGAAGAVEAIASILAINHGFIPPTINHFTDDPEIDGKLNFTFNEAQARDVKTVMSNGFGFGGHNTSLIFGRV</sequence>
<keyword evidence="6 11" id="KW-0808">Transferase</keyword>
<evidence type="ECO:0000313" key="16">
    <source>
        <dbReference type="Proteomes" id="UP000808337"/>
    </source>
</evidence>
<protein>
    <recommendedName>
        <fullName evidence="4 11">3-oxoacyl-[acyl-carrier-protein] synthase 2</fullName>
        <ecNumber evidence="3 11">2.3.1.179</ecNumber>
    </recommendedName>
</protein>
<dbReference type="Proteomes" id="UP000808337">
    <property type="component" value="Unassembled WGS sequence"/>
</dbReference>